<feature type="region of interest" description="Disordered" evidence="2">
    <location>
        <begin position="54"/>
        <end position="81"/>
    </location>
</feature>
<dbReference type="GO" id="GO:0015074">
    <property type="term" value="P:DNA integration"/>
    <property type="evidence" value="ECO:0007669"/>
    <property type="project" value="InterPro"/>
</dbReference>
<dbReference type="FunFam" id="1.10.340.70:FF:000001">
    <property type="entry name" value="Retrovirus-related Pol polyprotein from transposon gypsy-like Protein"/>
    <property type="match status" value="1"/>
</dbReference>
<dbReference type="InterPro" id="IPR041588">
    <property type="entry name" value="Integrase_H2C2"/>
</dbReference>
<dbReference type="Proteomes" id="UP001165740">
    <property type="component" value="Chromosome 4"/>
</dbReference>
<dbReference type="Pfam" id="PF00665">
    <property type="entry name" value="rve"/>
    <property type="match status" value="1"/>
</dbReference>
<dbReference type="SUPFAM" id="SSF56672">
    <property type="entry name" value="DNA/RNA polymerases"/>
    <property type="match status" value="1"/>
</dbReference>
<dbReference type="InterPro" id="IPR001584">
    <property type="entry name" value="Integrase_cat-core"/>
</dbReference>
<dbReference type="Pfam" id="PF00078">
    <property type="entry name" value="RVT_1"/>
    <property type="match status" value="1"/>
</dbReference>
<evidence type="ECO:0000313" key="6">
    <source>
        <dbReference type="RefSeq" id="XP_055883487.1"/>
    </source>
</evidence>
<dbReference type="PROSITE" id="PS50994">
    <property type="entry name" value="INTEGRASE"/>
    <property type="match status" value="1"/>
</dbReference>
<dbReference type="PANTHER" id="PTHR37984:SF5">
    <property type="entry name" value="PROTEIN NYNRIN-LIKE"/>
    <property type="match status" value="1"/>
</dbReference>
<name>A0A9W3A858_BIOGL</name>
<gene>
    <name evidence="6" type="primary">LOC129925923</name>
</gene>
<dbReference type="RefSeq" id="XP_055883487.1">
    <property type="nucleotide sequence ID" value="XM_056027512.1"/>
</dbReference>
<dbReference type="InterPro" id="IPR050951">
    <property type="entry name" value="Retrovirus_Pol_polyprotein"/>
</dbReference>
<dbReference type="SUPFAM" id="SSF53098">
    <property type="entry name" value="Ribonuclease H-like"/>
    <property type="match status" value="1"/>
</dbReference>
<dbReference type="InterPro" id="IPR012337">
    <property type="entry name" value="RNaseH-like_sf"/>
</dbReference>
<evidence type="ECO:0000259" key="3">
    <source>
        <dbReference type="PROSITE" id="PS50878"/>
    </source>
</evidence>
<dbReference type="Pfam" id="PF17919">
    <property type="entry name" value="RT_RNaseH_2"/>
    <property type="match status" value="1"/>
</dbReference>
<dbReference type="GeneID" id="129925923"/>
<evidence type="ECO:0000313" key="5">
    <source>
        <dbReference type="Proteomes" id="UP001165740"/>
    </source>
</evidence>
<dbReference type="Gene3D" id="3.10.10.10">
    <property type="entry name" value="HIV Type 1 Reverse Transcriptase, subunit A, domain 1"/>
    <property type="match status" value="1"/>
</dbReference>
<keyword evidence="1" id="KW-0511">Multifunctional enzyme</keyword>
<dbReference type="InterPro" id="IPR043128">
    <property type="entry name" value="Rev_trsase/Diguanyl_cyclase"/>
</dbReference>
<dbReference type="OMA" id="NIETHTV"/>
<keyword evidence="5" id="KW-1185">Reference proteome</keyword>
<dbReference type="InterPro" id="IPR036397">
    <property type="entry name" value="RNaseH_sf"/>
</dbReference>
<dbReference type="Gene3D" id="3.10.20.370">
    <property type="match status" value="1"/>
</dbReference>
<feature type="domain" description="Reverse transcriptase" evidence="3">
    <location>
        <begin position="986"/>
        <end position="1163"/>
    </location>
</feature>
<accession>A0A9W3A858</accession>
<dbReference type="InterPro" id="IPR041577">
    <property type="entry name" value="RT_RNaseH_2"/>
</dbReference>
<evidence type="ECO:0000259" key="4">
    <source>
        <dbReference type="PROSITE" id="PS50994"/>
    </source>
</evidence>
<dbReference type="PROSITE" id="PS50878">
    <property type="entry name" value="RT_POL"/>
    <property type="match status" value="1"/>
</dbReference>
<dbReference type="CDD" id="cd01647">
    <property type="entry name" value="RT_LTR"/>
    <property type="match status" value="1"/>
</dbReference>
<protein>
    <submittedName>
        <fullName evidence="6">Uncharacterized protein LOC129925923</fullName>
    </submittedName>
</protein>
<dbReference type="InterPro" id="IPR000477">
    <property type="entry name" value="RT_dom"/>
</dbReference>
<dbReference type="InterPro" id="IPR043502">
    <property type="entry name" value="DNA/RNA_pol_sf"/>
</dbReference>
<feature type="compositionally biased region" description="Polar residues" evidence="2">
    <location>
        <begin position="61"/>
        <end position="73"/>
    </location>
</feature>
<sequence length="1324" mass="151126">MADKFIPHTIEQLQQKAAELNIKDVGKFIETQRRLDLDLVQLYINKEMEEKRLDREDIDKTQSAGPQRLSSDPTLKGDPQLDKSFKCLGEDEDLDYYLIMFETTATKNKIPKESWPLHLAYKLTDKLRKYMIMHELINNTDYEKVKTDLLHFAEYTEETYRNKWDTITPVGDDFREYYMKLRRSLDSWVKASDTPQTYEGLRDLILKGRIYNEVSSELLREVLMKQPKTPDETLAIIDHFKIASKGSRVSKIRNNQPFVAAASNVSYSSDSSQRSNHSKLCDNCKEELQPPNPLAACQSHSFDLLDNQDSSGRSVGTLFIHEGLLNGKKVTVLRDSGCSIIGVRRNLISAHNILNGTYTLKLIDGQIKDYPLARIHIDTPFLKGYFVAAVFDDPVADLIVGNVNNAKSFHPAGAVTRAMTSRIAETPKLPYDNVIDNISSIPNYKEFQKEQLTDTTLTDLWQRARAGTVQDKQKGFISFIIKNNLLYKQFREKKDPYNIVQQLVVPMSHRQLVLSTAHSSSLAGHMSVRRTKDRVYSQFYWPGANRDIKSYIKTCFICQKAKHPGQSGKAILGETDRISTPFCKVAIDIIGPLQLTDNKNRYILTLIDTATRWPEAIPLPNIETHTVIEALSTIFSRIGFPEKILSDNGPQFKSDLYHQILRFFNITPMKTTPYHPISNGLVERFNGSLEHMLRKVATEEPKNWDRYIHAVLFAYREVPNESTKFSPYELVYGRKVRGPMSILKHLFTEEFIEIETKTVYEYLLDLKHRLGYASKLAHENDVASMSKHKIYYDKNAIDKDIQEGDLVLLLKPHKKNKLALHWDGPYTVQKKISEVNVIIKKGGKLKTYHVNRLLKYHVREDNKPDTTRNSGEGLTLIAACAASFVTDTDHDTIDTDSQIPPLPTLTSSGQSSLTSLNINPNLSTTQTAQLHDILTEFSSIITDIPGKAKVPEFKIELTSDKPVTLKPYAVPLHMRDVLNKEIENMLRLDIIEESDSPYASPVVLVKKKDDSIRTCVDFRKLNMITKFDAEVIPDQEDLFTQLNSAQYFTKLDLTKGFWQLPLEPSSRKYTAFRVPMGHFQFKYLPFGLLNSPSFFNRTIRNVLKGLSDVIFYFDDICVFSNDWVSHLTSLTALLSRLREVGFTVKPSKLEIAYTSITFLGHIVGNGKLQPEPGNIDKILHLRVPHTKKEVRSLMGLANYYSKFIPSFASLVFPLTELLKKGMPMKVVWTAECENALRGIQNCLTNDPILKLPDPSEPFILQTDASNIGISCCLMQEIDGLLHPVRFLSRKLMPREQRYSTIEKECLAIRIPKTVKRERDDVTAV</sequence>
<evidence type="ECO:0000256" key="1">
    <source>
        <dbReference type="ARBA" id="ARBA00023268"/>
    </source>
</evidence>
<dbReference type="Gene3D" id="3.30.70.270">
    <property type="match status" value="2"/>
</dbReference>
<dbReference type="Gene3D" id="1.10.340.70">
    <property type="match status" value="1"/>
</dbReference>
<reference evidence="6" key="1">
    <citation type="submission" date="2025-08" db="UniProtKB">
        <authorList>
            <consortium name="RefSeq"/>
        </authorList>
    </citation>
    <scope>IDENTIFICATION</scope>
</reference>
<dbReference type="Gene3D" id="3.30.420.10">
    <property type="entry name" value="Ribonuclease H-like superfamily/Ribonuclease H"/>
    <property type="match status" value="1"/>
</dbReference>
<dbReference type="GO" id="GO:0003676">
    <property type="term" value="F:nucleic acid binding"/>
    <property type="evidence" value="ECO:0007669"/>
    <property type="project" value="InterPro"/>
</dbReference>
<feature type="domain" description="Integrase catalytic" evidence="4">
    <location>
        <begin position="577"/>
        <end position="735"/>
    </location>
</feature>
<evidence type="ECO:0000256" key="2">
    <source>
        <dbReference type="SAM" id="MobiDB-lite"/>
    </source>
</evidence>
<dbReference type="FunFam" id="3.30.70.270:FF:000020">
    <property type="entry name" value="Transposon Tf2-6 polyprotein-like Protein"/>
    <property type="match status" value="1"/>
</dbReference>
<dbReference type="OrthoDB" id="10051443at2759"/>
<dbReference type="PANTHER" id="PTHR37984">
    <property type="entry name" value="PROTEIN CBG26694"/>
    <property type="match status" value="1"/>
</dbReference>
<dbReference type="GO" id="GO:0003824">
    <property type="term" value="F:catalytic activity"/>
    <property type="evidence" value="ECO:0007669"/>
    <property type="project" value="UniProtKB-KW"/>
</dbReference>
<dbReference type="FunFam" id="3.30.420.10:FF:000032">
    <property type="entry name" value="Retrovirus-related Pol polyprotein from transposon 297-like Protein"/>
    <property type="match status" value="1"/>
</dbReference>
<organism evidence="5 6">
    <name type="scientific">Biomphalaria glabrata</name>
    <name type="common">Bloodfluke planorb</name>
    <name type="synonym">Freshwater snail</name>
    <dbReference type="NCBI Taxonomy" id="6526"/>
    <lineage>
        <taxon>Eukaryota</taxon>
        <taxon>Metazoa</taxon>
        <taxon>Spiralia</taxon>
        <taxon>Lophotrochozoa</taxon>
        <taxon>Mollusca</taxon>
        <taxon>Gastropoda</taxon>
        <taxon>Heterobranchia</taxon>
        <taxon>Euthyneura</taxon>
        <taxon>Panpulmonata</taxon>
        <taxon>Hygrophila</taxon>
        <taxon>Lymnaeoidea</taxon>
        <taxon>Planorbidae</taxon>
        <taxon>Biomphalaria</taxon>
    </lineage>
</organism>
<dbReference type="Pfam" id="PF17921">
    <property type="entry name" value="Integrase_H2C2"/>
    <property type="match status" value="1"/>
</dbReference>
<proteinExistence type="predicted"/>